<dbReference type="InterPro" id="IPR015500">
    <property type="entry name" value="Peptidase_S8_subtilisin-rel"/>
</dbReference>
<feature type="active site" description="Charge relay system" evidence="6 7">
    <location>
        <position position="528"/>
    </location>
</feature>
<dbReference type="InterPro" id="IPR010259">
    <property type="entry name" value="S8pro/Inhibitor_I9"/>
</dbReference>
<evidence type="ECO:0000256" key="5">
    <source>
        <dbReference type="ARBA" id="ARBA00022825"/>
    </source>
</evidence>
<evidence type="ECO:0000256" key="1">
    <source>
        <dbReference type="ARBA" id="ARBA00011073"/>
    </source>
</evidence>
<dbReference type="PROSITE" id="PS00138">
    <property type="entry name" value="SUBTILASE_SER"/>
    <property type="match status" value="1"/>
</dbReference>
<evidence type="ECO:0008006" key="14">
    <source>
        <dbReference type="Google" id="ProtNLM"/>
    </source>
</evidence>
<keyword evidence="3 8" id="KW-0732">Signal</keyword>
<dbReference type="InterPro" id="IPR041469">
    <property type="entry name" value="Subtilisin-like_FN3"/>
</dbReference>
<dbReference type="SUPFAM" id="SSF52743">
    <property type="entry name" value="Subtilisin-like"/>
    <property type="match status" value="1"/>
</dbReference>
<dbReference type="Pfam" id="PF00082">
    <property type="entry name" value="Peptidase_S8"/>
    <property type="match status" value="1"/>
</dbReference>
<dbReference type="FunFam" id="3.40.50.200:FF:000006">
    <property type="entry name" value="Subtilisin-like protease SBT1.5"/>
    <property type="match status" value="1"/>
</dbReference>
<dbReference type="Pfam" id="PF05922">
    <property type="entry name" value="Inhibitor_I9"/>
    <property type="match status" value="1"/>
</dbReference>
<dbReference type="InterPro" id="IPR037045">
    <property type="entry name" value="S8pro/Inhibitor_I9_sf"/>
</dbReference>
<dbReference type="GO" id="GO:0004252">
    <property type="term" value="F:serine-type endopeptidase activity"/>
    <property type="evidence" value="ECO:0007669"/>
    <property type="project" value="UniProtKB-UniRule"/>
</dbReference>
<keyword evidence="2 7" id="KW-0645">Protease</keyword>
<evidence type="ECO:0000259" key="11">
    <source>
        <dbReference type="Pfam" id="PF17766"/>
    </source>
</evidence>
<evidence type="ECO:0000256" key="7">
    <source>
        <dbReference type="PROSITE-ProRule" id="PRU01240"/>
    </source>
</evidence>
<feature type="domain" description="Inhibitor I9" evidence="10">
    <location>
        <begin position="34"/>
        <end position="112"/>
    </location>
</feature>
<dbReference type="Pfam" id="PF17766">
    <property type="entry name" value="fn3_6"/>
    <property type="match status" value="1"/>
</dbReference>
<dbReference type="InterPro" id="IPR023828">
    <property type="entry name" value="Peptidase_S8_Ser-AS"/>
</dbReference>
<evidence type="ECO:0000256" key="6">
    <source>
        <dbReference type="PIRSR" id="PIRSR615500-1"/>
    </source>
</evidence>
<evidence type="ECO:0000256" key="8">
    <source>
        <dbReference type="SAM" id="SignalP"/>
    </source>
</evidence>
<evidence type="ECO:0000256" key="3">
    <source>
        <dbReference type="ARBA" id="ARBA00022729"/>
    </source>
</evidence>
<organism evidence="12 13">
    <name type="scientific">Papaver atlanticum</name>
    <dbReference type="NCBI Taxonomy" id="357466"/>
    <lineage>
        <taxon>Eukaryota</taxon>
        <taxon>Viridiplantae</taxon>
        <taxon>Streptophyta</taxon>
        <taxon>Embryophyta</taxon>
        <taxon>Tracheophyta</taxon>
        <taxon>Spermatophyta</taxon>
        <taxon>Magnoliopsida</taxon>
        <taxon>Ranunculales</taxon>
        <taxon>Papaveraceae</taxon>
        <taxon>Papaveroideae</taxon>
        <taxon>Papaver</taxon>
    </lineage>
</organism>
<comment type="caution">
    <text evidence="12">The sequence shown here is derived from an EMBL/GenBank/DDBJ whole genome shotgun (WGS) entry which is preliminary data.</text>
</comment>
<dbReference type="Gene3D" id="3.50.30.30">
    <property type="match status" value="1"/>
</dbReference>
<feature type="active site" description="Charge relay system" evidence="6 7">
    <location>
        <position position="142"/>
    </location>
</feature>
<feature type="domain" description="Subtilisin-like protease fibronectin type-III" evidence="11">
    <location>
        <begin position="633"/>
        <end position="731"/>
    </location>
</feature>
<evidence type="ECO:0000313" key="12">
    <source>
        <dbReference type="EMBL" id="KAI3925612.1"/>
    </source>
</evidence>
<dbReference type="InterPro" id="IPR045051">
    <property type="entry name" value="SBT"/>
</dbReference>
<feature type="signal peptide" evidence="8">
    <location>
        <begin position="1"/>
        <end position="27"/>
    </location>
</feature>
<reference evidence="12" key="1">
    <citation type="submission" date="2022-04" db="EMBL/GenBank/DDBJ databases">
        <title>A functionally conserved STORR gene fusion in Papaver species that diverged 16.8 million years ago.</title>
        <authorList>
            <person name="Catania T."/>
        </authorList>
    </citation>
    <scope>NUCLEOTIDE SEQUENCE</scope>
    <source>
        <strain evidence="12">S-188037</strain>
    </source>
</reference>
<dbReference type="Proteomes" id="UP001202328">
    <property type="component" value="Unassembled WGS sequence"/>
</dbReference>
<protein>
    <recommendedName>
        <fullName evidence="14">Cucumisin</fullName>
    </recommendedName>
</protein>
<dbReference type="InterPro" id="IPR000209">
    <property type="entry name" value="Peptidase_S8/S53_dom"/>
</dbReference>
<dbReference type="Gene3D" id="3.30.70.80">
    <property type="entry name" value="Peptidase S8 propeptide/proteinase inhibitor I9"/>
    <property type="match status" value="1"/>
</dbReference>
<comment type="similarity">
    <text evidence="1 7">Belongs to the peptidase S8 family.</text>
</comment>
<dbReference type="AlphaFoldDB" id="A0AAD4SVF1"/>
<dbReference type="InterPro" id="IPR034197">
    <property type="entry name" value="Peptidases_S8_3"/>
</dbReference>
<dbReference type="Gene3D" id="2.60.40.2310">
    <property type="match status" value="1"/>
</dbReference>
<dbReference type="CDD" id="cd04852">
    <property type="entry name" value="Peptidases_S8_3"/>
    <property type="match status" value="1"/>
</dbReference>
<dbReference type="PRINTS" id="PR00723">
    <property type="entry name" value="SUBTILISIN"/>
</dbReference>
<sequence>MAATSLLSNTFLIVFLAIASINLSCCAQDEDQKVYIVYMGDLPTESEYTPVSHHQSILQEIIEERSVQDRLIHTYKRSFNGFSAKLTEKEVQKLSGMEGIVSVFPNRMFQLHTTRSWDFLGLTENVNRIPSVESNTIIGVIDSGIWPESESFFDDGLGLPPKKWKGTCNGGHNFTCNNKLIGARYYVTDSEGSARDTYGHGTHTASTAAGNMVNGASFFNLAEGNARGAVPSARIAAYKVCVAVSCPNDAILAAFDDAIADGVDLLSISLGDTEPLPFEKDPIAIGSFHALKNGILTSNSAGNKGPYPKTVVSNAPWLLTVAASSTDQRIIDRVILGNGNVIQGLGVNAFNMNGTAFPLLYGDDVSTTCDPLLAKRCYCLNKNLVKGKLILCNGATDTVTREETLKSGALGTIMVLDSDTDPFDVSYVYPLPASSINVRQGEIVKSYLNSTINPVATILRSETIKDSQAPVVVSFSSRGPNTILPHIVKPDISAPGVDILAAFSPMGNPSNVEGDVRSMTYNILSGTSMACPHATGAAAYVKTFNPSWSPSAIKSALMTTAFAMDSTKNPDAEFAYGSGQIDPVKATNPGLIYDTSADEYVMFLCSVGYDSSKVKLITTQTCPSTTLPYEPYNLNYPSLGANIRSGATFNIDFKRTVTNVGTPNSTYKVKITSDERLKVKVVPDVLSFGSLNEKKSFVVNVAGDGLGSDEMATASLVLSDEEHTVRSPIVVYSQNGKTGPLPPPPPKGSSAARSLPCALPLFLVLFYQILRGVLDF</sequence>
<evidence type="ECO:0000259" key="9">
    <source>
        <dbReference type="Pfam" id="PF00082"/>
    </source>
</evidence>
<evidence type="ECO:0000259" key="10">
    <source>
        <dbReference type="Pfam" id="PF05922"/>
    </source>
</evidence>
<accession>A0AAD4SVF1</accession>
<dbReference type="FunFam" id="3.30.70.80:FF:000002">
    <property type="entry name" value="Subtilisin-like protease SBT5.3"/>
    <property type="match status" value="1"/>
</dbReference>
<dbReference type="PANTHER" id="PTHR10795">
    <property type="entry name" value="PROPROTEIN CONVERTASE SUBTILISIN/KEXIN"/>
    <property type="match status" value="1"/>
</dbReference>
<evidence type="ECO:0000256" key="2">
    <source>
        <dbReference type="ARBA" id="ARBA00022670"/>
    </source>
</evidence>
<keyword evidence="5 7" id="KW-0720">Serine protease</keyword>
<gene>
    <name evidence="12" type="ORF">MKW98_001466</name>
</gene>
<dbReference type="PROSITE" id="PS51892">
    <property type="entry name" value="SUBTILASE"/>
    <property type="match status" value="1"/>
</dbReference>
<evidence type="ECO:0000256" key="4">
    <source>
        <dbReference type="ARBA" id="ARBA00022801"/>
    </source>
</evidence>
<feature type="active site" description="Charge relay system" evidence="6 7">
    <location>
        <position position="200"/>
    </location>
</feature>
<dbReference type="InterPro" id="IPR036852">
    <property type="entry name" value="Peptidase_S8/S53_dom_sf"/>
</dbReference>
<dbReference type="EMBL" id="JAJJMB010008074">
    <property type="protein sequence ID" value="KAI3925612.1"/>
    <property type="molecule type" value="Genomic_DNA"/>
</dbReference>
<dbReference type="Gene3D" id="3.40.50.200">
    <property type="entry name" value="Peptidase S8/S53 domain"/>
    <property type="match status" value="1"/>
</dbReference>
<feature type="domain" description="Peptidase S8/S53" evidence="9">
    <location>
        <begin position="134"/>
        <end position="579"/>
    </location>
</feature>
<dbReference type="GO" id="GO:0006508">
    <property type="term" value="P:proteolysis"/>
    <property type="evidence" value="ECO:0007669"/>
    <property type="project" value="UniProtKB-KW"/>
</dbReference>
<proteinExistence type="inferred from homology"/>
<dbReference type="CDD" id="cd02120">
    <property type="entry name" value="PA_subtilisin_like"/>
    <property type="match status" value="1"/>
</dbReference>
<keyword evidence="13" id="KW-1185">Reference proteome</keyword>
<evidence type="ECO:0000313" key="13">
    <source>
        <dbReference type="Proteomes" id="UP001202328"/>
    </source>
</evidence>
<name>A0AAD4SVF1_9MAGN</name>
<keyword evidence="4 7" id="KW-0378">Hydrolase</keyword>
<feature type="chain" id="PRO_5042227340" description="Cucumisin" evidence="8">
    <location>
        <begin position="28"/>
        <end position="776"/>
    </location>
</feature>